<name>A0A6C0H4T1_9ZZZZ</name>
<protein>
    <submittedName>
        <fullName evidence="1">Uncharacterized protein</fullName>
    </submittedName>
</protein>
<sequence length="220" mass="25816">MANLVLITSIINTPNKPLSYTNTRSVFSRKERFEQTKLTIQSIKAKVPNNKILLVECSDFNEEEKIYFEKECDYILNLWDKKELHCTIFGLSKALGEGTLTIQAFLYINENNILYANFFKISGRYWLNDNFDYNIFNNEMLIFKKINDNNISTVLYKFPHYIQEYLHAFLKDNYDNMNNFIGYETLFSNFLKSIKSNNTILFDKLGVSGYVTVCGSFYEA</sequence>
<organism evidence="1">
    <name type="scientific">viral metagenome</name>
    <dbReference type="NCBI Taxonomy" id="1070528"/>
    <lineage>
        <taxon>unclassified sequences</taxon>
        <taxon>metagenomes</taxon>
        <taxon>organismal metagenomes</taxon>
    </lineage>
</organism>
<dbReference type="EMBL" id="MN739869">
    <property type="protein sequence ID" value="QHT75390.1"/>
    <property type="molecule type" value="Genomic_DNA"/>
</dbReference>
<dbReference type="AlphaFoldDB" id="A0A6C0H4T1"/>
<proteinExistence type="predicted"/>
<reference evidence="1" key="1">
    <citation type="journal article" date="2020" name="Nature">
        <title>Giant virus diversity and host interactions through global metagenomics.</title>
        <authorList>
            <person name="Schulz F."/>
            <person name="Roux S."/>
            <person name="Paez-Espino D."/>
            <person name="Jungbluth S."/>
            <person name="Walsh D.A."/>
            <person name="Denef V.J."/>
            <person name="McMahon K.D."/>
            <person name="Konstantinidis K.T."/>
            <person name="Eloe-Fadrosh E.A."/>
            <person name="Kyrpides N.C."/>
            <person name="Woyke T."/>
        </authorList>
    </citation>
    <scope>NUCLEOTIDE SEQUENCE</scope>
    <source>
        <strain evidence="1">GVMAG-M-3300023179-63</strain>
    </source>
</reference>
<accession>A0A6C0H4T1</accession>
<evidence type="ECO:0000313" key="1">
    <source>
        <dbReference type="EMBL" id="QHT75390.1"/>
    </source>
</evidence>